<dbReference type="EMBL" id="PKMF04000052">
    <property type="protein sequence ID" value="KAK7854740.1"/>
    <property type="molecule type" value="Genomic_DNA"/>
</dbReference>
<sequence length="198" mass="22967">MVLSTEVDDLIQNGMEVPRNWVEVNEIGSRENVVGFSSEAWQTLLPRDGMGDGLADGVGQDRCGFVDLGYSGPNFTWHGCRRGELIWERLDRGVANYEWLARFPTRRIRHLHCFTSDHRLILLSLDSNGKHQRWRRKPFQFEAIWLTSLDCNDVISRAWAINHDGTLMHVEYSHERFNEGAITTKQVREKFILLSCYT</sequence>
<reference evidence="1 2" key="1">
    <citation type="journal article" date="2018" name="Sci. Data">
        <title>The draft genome sequence of cork oak.</title>
        <authorList>
            <person name="Ramos A.M."/>
            <person name="Usie A."/>
            <person name="Barbosa P."/>
            <person name="Barros P.M."/>
            <person name="Capote T."/>
            <person name="Chaves I."/>
            <person name="Simoes F."/>
            <person name="Abreu I."/>
            <person name="Carrasquinho I."/>
            <person name="Faro C."/>
            <person name="Guimaraes J.B."/>
            <person name="Mendonca D."/>
            <person name="Nobrega F."/>
            <person name="Rodrigues L."/>
            <person name="Saibo N.J.M."/>
            <person name="Varela M.C."/>
            <person name="Egas C."/>
            <person name="Matos J."/>
            <person name="Miguel C.M."/>
            <person name="Oliveira M.M."/>
            <person name="Ricardo C.P."/>
            <person name="Goncalves S."/>
        </authorList>
    </citation>
    <scope>NUCLEOTIDE SEQUENCE [LARGE SCALE GENOMIC DNA]</scope>
    <source>
        <strain evidence="2">cv. HL8</strain>
    </source>
</reference>
<name>A0AAW0LTV5_QUESU</name>
<dbReference type="SUPFAM" id="SSF56219">
    <property type="entry name" value="DNase I-like"/>
    <property type="match status" value="1"/>
</dbReference>
<keyword evidence="2" id="KW-1185">Reference proteome</keyword>
<evidence type="ECO:0008006" key="3">
    <source>
        <dbReference type="Google" id="ProtNLM"/>
    </source>
</evidence>
<accession>A0AAW0LTV5</accession>
<gene>
    <name evidence="1" type="ORF">CFP56_031089</name>
</gene>
<evidence type="ECO:0000313" key="2">
    <source>
        <dbReference type="Proteomes" id="UP000237347"/>
    </source>
</evidence>
<dbReference type="InterPro" id="IPR036691">
    <property type="entry name" value="Endo/exonu/phosph_ase_sf"/>
</dbReference>
<dbReference type="PANTHER" id="PTHR33710:SF62">
    <property type="entry name" value="DUF4283 DOMAIN PROTEIN"/>
    <property type="match status" value="1"/>
</dbReference>
<dbReference type="Gene3D" id="3.60.10.10">
    <property type="entry name" value="Endonuclease/exonuclease/phosphatase"/>
    <property type="match status" value="1"/>
</dbReference>
<protein>
    <recommendedName>
        <fullName evidence="3">F-box associated domain-containing protein</fullName>
    </recommendedName>
</protein>
<dbReference type="AlphaFoldDB" id="A0AAW0LTV5"/>
<proteinExistence type="predicted"/>
<organism evidence="1 2">
    <name type="scientific">Quercus suber</name>
    <name type="common">Cork oak</name>
    <dbReference type="NCBI Taxonomy" id="58331"/>
    <lineage>
        <taxon>Eukaryota</taxon>
        <taxon>Viridiplantae</taxon>
        <taxon>Streptophyta</taxon>
        <taxon>Embryophyta</taxon>
        <taxon>Tracheophyta</taxon>
        <taxon>Spermatophyta</taxon>
        <taxon>Magnoliopsida</taxon>
        <taxon>eudicotyledons</taxon>
        <taxon>Gunneridae</taxon>
        <taxon>Pentapetalae</taxon>
        <taxon>rosids</taxon>
        <taxon>fabids</taxon>
        <taxon>Fagales</taxon>
        <taxon>Fagaceae</taxon>
        <taxon>Quercus</taxon>
    </lineage>
</organism>
<dbReference type="PANTHER" id="PTHR33710">
    <property type="entry name" value="BNAC02G09200D PROTEIN"/>
    <property type="match status" value="1"/>
</dbReference>
<evidence type="ECO:0000313" key="1">
    <source>
        <dbReference type="EMBL" id="KAK7854740.1"/>
    </source>
</evidence>
<comment type="caution">
    <text evidence="1">The sequence shown here is derived from an EMBL/GenBank/DDBJ whole genome shotgun (WGS) entry which is preliminary data.</text>
</comment>
<dbReference type="Proteomes" id="UP000237347">
    <property type="component" value="Unassembled WGS sequence"/>
</dbReference>